<name>A0A7J6JA56_COLFN</name>
<evidence type="ECO:0000256" key="1">
    <source>
        <dbReference type="SAM" id="MobiDB-lite"/>
    </source>
</evidence>
<dbReference type="OrthoDB" id="4824008at2759"/>
<dbReference type="Proteomes" id="UP000011096">
    <property type="component" value="Unassembled WGS sequence"/>
</dbReference>
<feature type="compositionally biased region" description="Polar residues" evidence="1">
    <location>
        <begin position="312"/>
        <end position="321"/>
    </location>
</feature>
<feature type="compositionally biased region" description="Polar residues" evidence="1">
    <location>
        <begin position="28"/>
        <end position="38"/>
    </location>
</feature>
<evidence type="ECO:0000313" key="3">
    <source>
        <dbReference type="Proteomes" id="UP000011096"/>
    </source>
</evidence>
<feature type="region of interest" description="Disordered" evidence="1">
    <location>
        <begin position="283"/>
        <end position="335"/>
    </location>
</feature>
<accession>A0A7J6JA56</accession>
<dbReference type="InParanoid" id="A0A7J6JA56"/>
<dbReference type="GeneID" id="90979859"/>
<protein>
    <submittedName>
        <fullName evidence="2">Uncharacterized protein</fullName>
    </submittedName>
</protein>
<gene>
    <name evidence="2" type="ORF">CGGC5_v005915</name>
</gene>
<reference evidence="2 3" key="2">
    <citation type="submission" date="2020-04" db="EMBL/GenBank/DDBJ databases">
        <title>Genome sequencing and assembly of multiple isolates from the Colletotrichum gloeosporioides species complex.</title>
        <authorList>
            <person name="Gan P."/>
            <person name="Shirasu K."/>
        </authorList>
    </citation>
    <scope>NUCLEOTIDE SEQUENCE [LARGE SCALE GENOMIC DNA]</scope>
    <source>
        <strain evidence="2 3">Nara gc5</strain>
    </source>
</reference>
<proteinExistence type="predicted"/>
<evidence type="ECO:0000313" key="2">
    <source>
        <dbReference type="EMBL" id="KAF4486354.1"/>
    </source>
</evidence>
<sequence length="422" mass="48258">MAGDDWLYEISDDESDHRDPDISDSDGELNQGTSQRNQLPPVPGALPFLDYRRWAPGQSYDEQPSRLMLYTMQWKSTLNNRKAVEQTEQNLVVAPSDFWKEVLASKIAEIVASKKKSYETSATTIVMSVPNDRSGDKITKHFLGQQIDWTVIERQLQGWSQLLRAGKRLKVYVQLDYVESASTGRPAGRGATAIGLAERTARMDAERDAAGEVDPWRRVYQLMRCPGAPCDNGQWCWQDRARKMHHKLLDHHMRELVRWVQQGHKLETHDDVPEEIRAQLYAQEQQGRKRKRQASGSDPTSHVPVIIHNHISDYSTSSNRASPDHGSSPPPRLSPLCVPGLRDDAVETYCEWHRSKVRSETQKQHFELAYSLTIARGLDLELVHEDNDAQFYIEQGVLEGVARRWVRDIQVYIDQEQVVLVA</sequence>
<comment type="caution">
    <text evidence="2">The sequence shown here is derived from an EMBL/GenBank/DDBJ whole genome shotgun (WGS) entry which is preliminary data.</text>
</comment>
<dbReference type="RefSeq" id="XP_066009019.1">
    <property type="nucleotide sequence ID" value="XM_066151587.1"/>
</dbReference>
<feature type="compositionally biased region" description="Acidic residues" evidence="1">
    <location>
        <begin position="1"/>
        <end position="14"/>
    </location>
</feature>
<dbReference type="EMBL" id="ANPB02000003">
    <property type="protein sequence ID" value="KAF4486354.1"/>
    <property type="molecule type" value="Genomic_DNA"/>
</dbReference>
<dbReference type="AlphaFoldDB" id="A0A7J6JA56"/>
<keyword evidence="3" id="KW-1185">Reference proteome</keyword>
<reference evidence="2 3" key="1">
    <citation type="submission" date="2012-08" db="EMBL/GenBank/DDBJ databases">
        <authorList>
            <person name="Gan P.H.P."/>
            <person name="Ikeda K."/>
            <person name="Irieda H."/>
            <person name="Narusaka M."/>
            <person name="O'Connell R.J."/>
            <person name="Narusaka Y."/>
            <person name="Takano Y."/>
            <person name="Kubo Y."/>
            <person name="Shirasu K."/>
        </authorList>
    </citation>
    <scope>NUCLEOTIDE SEQUENCE [LARGE SCALE GENOMIC DNA]</scope>
    <source>
        <strain evidence="2 3">Nara gc5</strain>
    </source>
</reference>
<feature type="region of interest" description="Disordered" evidence="1">
    <location>
        <begin position="1"/>
        <end position="43"/>
    </location>
</feature>
<organism evidence="2 3">
    <name type="scientific">Colletotrichum fructicola (strain Nara gc5)</name>
    <name type="common">Anthracnose fungus</name>
    <name type="synonym">Colletotrichum gloeosporioides (strain Nara gc5)</name>
    <dbReference type="NCBI Taxonomy" id="1213859"/>
    <lineage>
        <taxon>Eukaryota</taxon>
        <taxon>Fungi</taxon>
        <taxon>Dikarya</taxon>
        <taxon>Ascomycota</taxon>
        <taxon>Pezizomycotina</taxon>
        <taxon>Sordariomycetes</taxon>
        <taxon>Hypocreomycetidae</taxon>
        <taxon>Glomerellales</taxon>
        <taxon>Glomerellaceae</taxon>
        <taxon>Colletotrichum</taxon>
        <taxon>Colletotrichum gloeosporioides species complex</taxon>
    </lineage>
</organism>